<dbReference type="AlphaFoldDB" id="A0A512HQD4"/>
<organism evidence="1 2">
    <name type="scientific">Ciceribacter naphthalenivorans</name>
    <dbReference type="NCBI Taxonomy" id="1118451"/>
    <lineage>
        <taxon>Bacteria</taxon>
        <taxon>Pseudomonadati</taxon>
        <taxon>Pseudomonadota</taxon>
        <taxon>Alphaproteobacteria</taxon>
        <taxon>Hyphomicrobiales</taxon>
        <taxon>Rhizobiaceae</taxon>
        <taxon>Ciceribacter</taxon>
    </lineage>
</organism>
<sequence length="66" mass="7307">MYVAFGPQINLQEWQMGRMLTGASLKLDSQFDGQRLWSAVGDRTWGSGIKTVDTGYVDVSLATKHS</sequence>
<protein>
    <submittedName>
        <fullName evidence="1">Uncharacterized protein</fullName>
    </submittedName>
</protein>
<keyword evidence="2" id="KW-1185">Reference proteome</keyword>
<dbReference type="EMBL" id="BJZP01000105">
    <property type="protein sequence ID" value="GEO87671.1"/>
    <property type="molecule type" value="Genomic_DNA"/>
</dbReference>
<comment type="caution">
    <text evidence="1">The sequence shown here is derived from an EMBL/GenBank/DDBJ whole genome shotgun (WGS) entry which is preliminary data.</text>
</comment>
<accession>A0A512HQD4</accession>
<evidence type="ECO:0000313" key="1">
    <source>
        <dbReference type="EMBL" id="GEO87671.1"/>
    </source>
</evidence>
<name>A0A512HQD4_9HYPH</name>
<proteinExistence type="predicted"/>
<dbReference type="Proteomes" id="UP000321717">
    <property type="component" value="Unassembled WGS sequence"/>
</dbReference>
<evidence type="ECO:0000313" key="2">
    <source>
        <dbReference type="Proteomes" id="UP000321717"/>
    </source>
</evidence>
<gene>
    <name evidence="1" type="ORF">RNA01_46030</name>
</gene>
<reference evidence="1 2" key="1">
    <citation type="submission" date="2019-07" db="EMBL/GenBank/DDBJ databases">
        <title>Whole genome shotgun sequence of Rhizobium naphthalenivorans NBRC 107585.</title>
        <authorList>
            <person name="Hosoyama A."/>
            <person name="Uohara A."/>
            <person name="Ohji S."/>
            <person name="Ichikawa N."/>
        </authorList>
    </citation>
    <scope>NUCLEOTIDE SEQUENCE [LARGE SCALE GENOMIC DNA]</scope>
    <source>
        <strain evidence="1 2">NBRC 107585</strain>
    </source>
</reference>